<dbReference type="GO" id="GO:0008194">
    <property type="term" value="F:UDP-glycosyltransferase activity"/>
    <property type="evidence" value="ECO:0007669"/>
    <property type="project" value="InterPro"/>
</dbReference>
<keyword evidence="4" id="KW-1185">Reference proteome</keyword>
<dbReference type="FunFam" id="3.40.50.2000:FF:000072">
    <property type="entry name" value="Glycosyl transferase"/>
    <property type="match status" value="1"/>
</dbReference>
<accession>A0A402A8V0</accession>
<dbReference type="Proteomes" id="UP000287352">
    <property type="component" value="Unassembled WGS sequence"/>
</dbReference>
<reference evidence="4" key="1">
    <citation type="submission" date="2018-12" db="EMBL/GenBank/DDBJ databases">
        <title>Tengunoibacter tsumagoiensis gen. nov., sp. nov., Dictyobacter kobayashii sp. nov., D. alpinus sp. nov., and D. joshuensis sp. nov. and description of Dictyobacteraceae fam. nov. within the order Ktedonobacterales isolated from Tengu-no-mugimeshi.</title>
        <authorList>
            <person name="Wang C.M."/>
            <person name="Zheng Y."/>
            <person name="Sakai Y."/>
            <person name="Toyoda A."/>
            <person name="Minakuchi Y."/>
            <person name="Abe K."/>
            <person name="Yokota A."/>
            <person name="Yabe S."/>
        </authorList>
    </citation>
    <scope>NUCLEOTIDE SEQUENCE [LARGE SCALE GENOMIC DNA]</scope>
    <source>
        <strain evidence="4">Uno3</strain>
    </source>
</reference>
<dbReference type="GO" id="GO:0016758">
    <property type="term" value="F:hexosyltransferase activity"/>
    <property type="evidence" value="ECO:0007669"/>
    <property type="project" value="InterPro"/>
</dbReference>
<dbReference type="OrthoDB" id="140855at2"/>
<evidence type="ECO:0000256" key="2">
    <source>
        <dbReference type="ARBA" id="ARBA00022679"/>
    </source>
</evidence>
<evidence type="ECO:0000313" key="4">
    <source>
        <dbReference type="Proteomes" id="UP000287352"/>
    </source>
</evidence>
<dbReference type="Pfam" id="PF00201">
    <property type="entry name" value="UDPGT"/>
    <property type="match status" value="1"/>
</dbReference>
<evidence type="ECO:0000256" key="1">
    <source>
        <dbReference type="ARBA" id="ARBA00009995"/>
    </source>
</evidence>
<dbReference type="InterPro" id="IPR002213">
    <property type="entry name" value="UDP_glucos_trans"/>
</dbReference>
<dbReference type="RefSeq" id="WP_126583022.1">
    <property type="nucleotide sequence ID" value="NZ_BIFR01000002.1"/>
</dbReference>
<dbReference type="CDD" id="cd03784">
    <property type="entry name" value="GT1_Gtf-like"/>
    <property type="match status" value="1"/>
</dbReference>
<dbReference type="PANTHER" id="PTHR48050:SF13">
    <property type="entry name" value="STEROL 3-BETA-GLUCOSYLTRANSFERASE UGT80A2"/>
    <property type="match status" value="1"/>
</dbReference>
<sequence>MATYAFFNVPAWGHVNPTLAIVQELVARGHAVSYYLPEEFRATVEATGATFQPYVSRIGHAWTKGFADTEKGGGIIRTILADKETVGPQIIDRLRAERPDVIIYGYMCSWAKGVAEELAVPAISTRATYASNDHFDAFRDMRTRLQGAAILEEFSKLSGANAEHDSSPSSPQAELLRLTAVVEPLNIIVMSSIFQPLQETFDDRYLFIGTSILPRHQESDFPFDQLDRNRPLLYISLGSIMTNQPAFYKLCFEAFGDQPWQVVLPIGRHTDRAQLEPVPSNFILAPSVPQLEILPRTRLFVTHAGTNSIMESLFFGVPMVLIPQQPEQYMHALRAVELGLGVQLDKNTLTASALRQAVESVADNSSYQEQAHHVQNIVQADGGYQRAVDAIIQFTRTHAKHS</sequence>
<dbReference type="AlphaFoldDB" id="A0A402A8V0"/>
<dbReference type="InterPro" id="IPR050426">
    <property type="entry name" value="Glycosyltransferase_28"/>
</dbReference>
<evidence type="ECO:0000313" key="3">
    <source>
        <dbReference type="EMBL" id="GCE15582.1"/>
    </source>
</evidence>
<keyword evidence="2 3" id="KW-0808">Transferase</keyword>
<name>A0A402A8V0_9CHLR</name>
<comment type="caution">
    <text evidence="3">The sequence shown here is derived from an EMBL/GenBank/DDBJ whole genome shotgun (WGS) entry which is preliminary data.</text>
</comment>
<dbReference type="NCBIfam" id="TIGR01426">
    <property type="entry name" value="MGT"/>
    <property type="match status" value="1"/>
</dbReference>
<dbReference type="Gene3D" id="3.40.50.2000">
    <property type="entry name" value="Glycogen Phosphorylase B"/>
    <property type="match status" value="2"/>
</dbReference>
<gene>
    <name evidence="3" type="primary">yjiC_3</name>
    <name evidence="3" type="ORF">KTT_54410</name>
</gene>
<comment type="similarity">
    <text evidence="1">Belongs to the UDP-glycosyltransferase family.</text>
</comment>
<dbReference type="SUPFAM" id="SSF53756">
    <property type="entry name" value="UDP-Glycosyltransferase/glycogen phosphorylase"/>
    <property type="match status" value="1"/>
</dbReference>
<organism evidence="3 4">
    <name type="scientific">Tengunoibacter tsumagoiensis</name>
    <dbReference type="NCBI Taxonomy" id="2014871"/>
    <lineage>
        <taxon>Bacteria</taxon>
        <taxon>Bacillati</taxon>
        <taxon>Chloroflexota</taxon>
        <taxon>Ktedonobacteria</taxon>
        <taxon>Ktedonobacterales</taxon>
        <taxon>Dictyobacteraceae</taxon>
        <taxon>Tengunoibacter</taxon>
    </lineage>
</organism>
<dbReference type="InterPro" id="IPR006326">
    <property type="entry name" value="UDPGT_MGT-like"/>
</dbReference>
<dbReference type="GO" id="GO:0017000">
    <property type="term" value="P:antibiotic biosynthetic process"/>
    <property type="evidence" value="ECO:0007669"/>
    <property type="project" value="UniProtKB-ARBA"/>
</dbReference>
<proteinExistence type="inferred from homology"/>
<dbReference type="PANTHER" id="PTHR48050">
    <property type="entry name" value="STEROL 3-BETA-GLUCOSYLTRANSFERASE"/>
    <property type="match status" value="1"/>
</dbReference>
<protein>
    <submittedName>
        <fullName evidence="3">Putative UDP-glucosyltransferase YjiC</fullName>
    </submittedName>
</protein>
<dbReference type="EMBL" id="BIFR01000002">
    <property type="protein sequence ID" value="GCE15582.1"/>
    <property type="molecule type" value="Genomic_DNA"/>
</dbReference>